<dbReference type="GO" id="GO:0005886">
    <property type="term" value="C:plasma membrane"/>
    <property type="evidence" value="ECO:0007669"/>
    <property type="project" value="TreeGrafter"/>
</dbReference>
<dbReference type="InterPro" id="IPR004358">
    <property type="entry name" value="Sig_transdc_His_kin-like_C"/>
</dbReference>
<dbReference type="FunFam" id="3.30.565.10:FF:000013">
    <property type="entry name" value="Two-component sensor histidine kinase"/>
    <property type="match status" value="1"/>
</dbReference>
<proteinExistence type="predicted"/>
<dbReference type="GO" id="GO:0004721">
    <property type="term" value="F:phosphoprotein phosphatase activity"/>
    <property type="evidence" value="ECO:0007669"/>
    <property type="project" value="TreeGrafter"/>
</dbReference>
<dbReference type="InterPro" id="IPR036097">
    <property type="entry name" value="HisK_dim/P_sf"/>
</dbReference>
<dbReference type="InterPro" id="IPR003661">
    <property type="entry name" value="HisK_dim/P_dom"/>
</dbReference>
<dbReference type="InterPro" id="IPR036890">
    <property type="entry name" value="HATPase_C_sf"/>
</dbReference>
<keyword evidence="4" id="KW-0597">Phosphoprotein</keyword>
<dbReference type="CDD" id="cd00082">
    <property type="entry name" value="HisKA"/>
    <property type="match status" value="1"/>
</dbReference>
<dbReference type="PANTHER" id="PTHR45453">
    <property type="entry name" value="PHOSPHATE REGULON SENSOR PROTEIN PHOR"/>
    <property type="match status" value="1"/>
</dbReference>
<keyword evidence="5" id="KW-0808">Transferase</keyword>
<dbReference type="EC" id="2.7.13.3" evidence="3"/>
<dbReference type="GO" id="GO:0016036">
    <property type="term" value="P:cellular response to phosphate starvation"/>
    <property type="evidence" value="ECO:0007669"/>
    <property type="project" value="TreeGrafter"/>
</dbReference>
<evidence type="ECO:0000256" key="1">
    <source>
        <dbReference type="ARBA" id="ARBA00000085"/>
    </source>
</evidence>
<name>A0A316A224_9FIRM</name>
<dbReference type="SUPFAM" id="SSF55874">
    <property type="entry name" value="ATPase domain of HSP90 chaperone/DNA topoisomerase II/histidine kinase"/>
    <property type="match status" value="1"/>
</dbReference>
<dbReference type="GO" id="GO:0005524">
    <property type="term" value="F:ATP binding"/>
    <property type="evidence" value="ECO:0007669"/>
    <property type="project" value="UniProtKB-KW"/>
</dbReference>
<evidence type="ECO:0000256" key="11">
    <source>
        <dbReference type="ARBA" id="ARBA00023012"/>
    </source>
</evidence>
<dbReference type="Gene3D" id="3.30.565.10">
    <property type="entry name" value="Histidine kinase-like ATPase, C-terminal domain"/>
    <property type="match status" value="1"/>
</dbReference>
<comment type="subcellular location">
    <subcellularLocation>
        <location evidence="2">Membrane</location>
    </subcellularLocation>
</comment>
<protein>
    <recommendedName>
        <fullName evidence="3">histidine kinase</fullName>
        <ecNumber evidence="3">2.7.13.3</ecNumber>
    </recommendedName>
</protein>
<evidence type="ECO:0000256" key="12">
    <source>
        <dbReference type="ARBA" id="ARBA00023136"/>
    </source>
</evidence>
<keyword evidence="7" id="KW-0547">Nucleotide-binding</keyword>
<feature type="domain" description="Histidine kinase" evidence="14">
    <location>
        <begin position="137"/>
        <end position="352"/>
    </location>
</feature>
<dbReference type="Gene3D" id="1.10.287.130">
    <property type="match status" value="1"/>
</dbReference>
<dbReference type="NCBIfam" id="NF033091">
    <property type="entry name" value="HK_VanS_ACDEFG"/>
    <property type="match status" value="1"/>
</dbReference>
<dbReference type="PRINTS" id="PR00344">
    <property type="entry name" value="BCTRLSENSOR"/>
</dbReference>
<evidence type="ECO:0000256" key="2">
    <source>
        <dbReference type="ARBA" id="ARBA00004370"/>
    </source>
</evidence>
<dbReference type="RefSeq" id="WP_242992292.1">
    <property type="nucleotide sequence ID" value="NZ_QGDS01000002.1"/>
</dbReference>
<dbReference type="AlphaFoldDB" id="A0A316A224"/>
<evidence type="ECO:0000256" key="6">
    <source>
        <dbReference type="ARBA" id="ARBA00022692"/>
    </source>
</evidence>
<dbReference type="Pfam" id="PF02518">
    <property type="entry name" value="HATPase_c"/>
    <property type="match status" value="1"/>
</dbReference>
<evidence type="ECO:0000259" key="14">
    <source>
        <dbReference type="PROSITE" id="PS50109"/>
    </source>
</evidence>
<gene>
    <name evidence="15" type="ORF">SAMN05216529_102417</name>
</gene>
<evidence type="ECO:0000256" key="3">
    <source>
        <dbReference type="ARBA" id="ARBA00012438"/>
    </source>
</evidence>
<dbReference type="PANTHER" id="PTHR45453:SF1">
    <property type="entry name" value="PHOSPHATE REGULON SENSOR PROTEIN PHOR"/>
    <property type="match status" value="1"/>
</dbReference>
<evidence type="ECO:0000313" key="15">
    <source>
        <dbReference type="EMBL" id="SUQ13199.1"/>
    </source>
</evidence>
<dbReference type="InterPro" id="IPR058212">
    <property type="entry name" value="VanS-like"/>
</dbReference>
<evidence type="ECO:0000256" key="5">
    <source>
        <dbReference type="ARBA" id="ARBA00022679"/>
    </source>
</evidence>
<evidence type="ECO:0000256" key="10">
    <source>
        <dbReference type="ARBA" id="ARBA00022989"/>
    </source>
</evidence>
<dbReference type="GO" id="GO:0000155">
    <property type="term" value="F:phosphorelay sensor kinase activity"/>
    <property type="evidence" value="ECO:0007669"/>
    <property type="project" value="InterPro"/>
</dbReference>
<evidence type="ECO:0000256" key="7">
    <source>
        <dbReference type="ARBA" id="ARBA00022741"/>
    </source>
</evidence>
<reference evidence="16" key="1">
    <citation type="submission" date="2017-07" db="EMBL/GenBank/DDBJ databases">
        <authorList>
            <person name="Varghese N."/>
            <person name="Submissions S."/>
        </authorList>
    </citation>
    <scope>NUCLEOTIDE SEQUENCE [LARGE SCALE GENOMIC DNA]</scope>
    <source>
        <strain evidence="16">NLAE-zl-C134</strain>
    </source>
</reference>
<accession>A0A316A224</accession>
<dbReference type="SMART" id="SM00387">
    <property type="entry name" value="HATPase_c"/>
    <property type="match status" value="1"/>
</dbReference>
<evidence type="ECO:0000256" key="4">
    <source>
        <dbReference type="ARBA" id="ARBA00022553"/>
    </source>
</evidence>
<dbReference type="InterPro" id="IPR005467">
    <property type="entry name" value="His_kinase_dom"/>
</dbReference>
<comment type="catalytic activity">
    <reaction evidence="1">
        <text>ATP + protein L-histidine = ADP + protein N-phospho-L-histidine.</text>
        <dbReference type="EC" id="2.7.13.3"/>
    </reaction>
</comment>
<dbReference type="PROSITE" id="PS50109">
    <property type="entry name" value="HIS_KIN"/>
    <property type="match status" value="1"/>
</dbReference>
<dbReference type="InterPro" id="IPR050351">
    <property type="entry name" value="BphY/WalK/GraS-like"/>
</dbReference>
<keyword evidence="11" id="KW-0902">Two-component regulatory system</keyword>
<keyword evidence="6 13" id="KW-0812">Transmembrane</keyword>
<dbReference type="Proteomes" id="UP000254051">
    <property type="component" value="Unassembled WGS sequence"/>
</dbReference>
<dbReference type="Pfam" id="PF00512">
    <property type="entry name" value="HisKA"/>
    <property type="match status" value="1"/>
</dbReference>
<evidence type="ECO:0000256" key="13">
    <source>
        <dbReference type="SAM" id="Phobius"/>
    </source>
</evidence>
<organism evidence="15 16">
    <name type="scientific">Faecalicatena contorta</name>
    <dbReference type="NCBI Taxonomy" id="39482"/>
    <lineage>
        <taxon>Bacteria</taxon>
        <taxon>Bacillati</taxon>
        <taxon>Bacillota</taxon>
        <taxon>Clostridia</taxon>
        <taxon>Lachnospirales</taxon>
        <taxon>Lachnospiraceae</taxon>
        <taxon>Faecalicatena</taxon>
    </lineage>
</organism>
<feature type="transmembrane region" description="Helical" evidence="13">
    <location>
        <begin position="50"/>
        <end position="72"/>
    </location>
</feature>
<keyword evidence="16" id="KW-1185">Reference proteome</keyword>
<evidence type="ECO:0000256" key="9">
    <source>
        <dbReference type="ARBA" id="ARBA00022840"/>
    </source>
</evidence>
<keyword evidence="9" id="KW-0067">ATP-binding</keyword>
<dbReference type="InterPro" id="IPR003594">
    <property type="entry name" value="HATPase_dom"/>
</dbReference>
<keyword evidence="8 15" id="KW-0418">Kinase</keyword>
<dbReference type="EMBL" id="UHJJ01000002">
    <property type="protein sequence ID" value="SUQ13199.1"/>
    <property type="molecule type" value="Genomic_DNA"/>
</dbReference>
<sequence length="352" mass="41004">MVFGSIVTIWFLYTVILRGNFANWMVALFQHVFRMDYINALNLYRQTFRNYMEIVFFIAIAMMFFLIFHFYLKWFTGYFGEINKGIDALIKENTDEISLSPELAATEKKINTIKHTLEKRKIDTQLAEKRKNDLVVYLAHDLKTPLTSIIGYLTLLRDEDKISEELRQKYLGISLDKAERLEDLINEFFEITRFNLSDITLQYSKVNLTRLLEQLVFEFKPMLLDKDLKCNLSSEHNLMLVCDVDKMQRVLDNLLRNAVFYSFENSTIEINVIQDENKTTIKFINHGNTIPKEKLERIFEQFYRLDTSRGSNNGGAGLGLAIAKEIVNLHNGTIAAKSKNEVIEFDVTIPSP</sequence>
<keyword evidence="10 13" id="KW-1133">Transmembrane helix</keyword>
<evidence type="ECO:0000313" key="16">
    <source>
        <dbReference type="Proteomes" id="UP000254051"/>
    </source>
</evidence>
<dbReference type="SUPFAM" id="SSF47384">
    <property type="entry name" value="Homodimeric domain of signal transducing histidine kinase"/>
    <property type="match status" value="1"/>
</dbReference>
<evidence type="ECO:0000256" key="8">
    <source>
        <dbReference type="ARBA" id="ARBA00022777"/>
    </source>
</evidence>
<keyword evidence="12 13" id="KW-0472">Membrane</keyword>
<feature type="transmembrane region" description="Helical" evidence="13">
    <location>
        <begin position="6"/>
        <end position="29"/>
    </location>
</feature>
<dbReference type="SMART" id="SM00388">
    <property type="entry name" value="HisKA"/>
    <property type="match status" value="1"/>
</dbReference>